<dbReference type="Proteomes" id="UP000245124">
    <property type="component" value="Unassembled WGS sequence"/>
</dbReference>
<dbReference type="RefSeq" id="WP_109007829.1">
    <property type="nucleotide sequence ID" value="NZ_BDUD01000001.1"/>
</dbReference>
<dbReference type="AlphaFoldDB" id="A0A2R5FJN7"/>
<proteinExistence type="predicted"/>
<dbReference type="Pfam" id="PF13470">
    <property type="entry name" value="PIN_3"/>
    <property type="match status" value="1"/>
</dbReference>
<gene>
    <name evidence="2" type="ORF">NIES4072_13290</name>
</gene>
<comment type="caution">
    <text evidence="2">The sequence shown here is derived from an EMBL/GenBank/DDBJ whole genome shotgun (WGS) entry which is preliminary data.</text>
</comment>
<organism evidence="2 3">
    <name type="scientific">Nostoc commune NIES-4072</name>
    <dbReference type="NCBI Taxonomy" id="2005467"/>
    <lineage>
        <taxon>Bacteria</taxon>
        <taxon>Bacillati</taxon>
        <taxon>Cyanobacteriota</taxon>
        <taxon>Cyanophyceae</taxon>
        <taxon>Nostocales</taxon>
        <taxon>Nostocaceae</taxon>
        <taxon>Nostoc</taxon>
    </lineage>
</organism>
<keyword evidence="3" id="KW-1185">Reference proteome</keyword>
<dbReference type="OrthoDB" id="7062868at2"/>
<reference evidence="2 3" key="1">
    <citation type="submission" date="2017-06" db="EMBL/GenBank/DDBJ databases">
        <title>Genome sequencing of cyanobaciteial culture collection at National Institute for Environmental Studies (NIES).</title>
        <authorList>
            <person name="Hirose Y."/>
            <person name="Shimura Y."/>
            <person name="Fujisawa T."/>
            <person name="Nakamura Y."/>
            <person name="Kawachi M."/>
        </authorList>
    </citation>
    <scope>NUCLEOTIDE SEQUENCE [LARGE SCALE GENOMIC DNA]</scope>
    <source>
        <strain evidence="2 3">NIES-4072</strain>
    </source>
</reference>
<protein>
    <recommendedName>
        <fullName evidence="1">PIN domain-containing protein</fullName>
    </recommendedName>
</protein>
<dbReference type="InterPro" id="IPR002716">
    <property type="entry name" value="PIN_dom"/>
</dbReference>
<dbReference type="EMBL" id="BDUD01000001">
    <property type="protein sequence ID" value="GBG17668.1"/>
    <property type="molecule type" value="Genomic_DNA"/>
</dbReference>
<sequence length="99" mass="11305">MQTTNSSVFIDTNILVYANLALSPFHIQATERLQALAEQGIDLWISRQTLREYLAAMTRRGDLTGNIPITSLVADVRYFASYFRLVEDNLRKPISDRLD</sequence>
<dbReference type="SUPFAM" id="SSF88723">
    <property type="entry name" value="PIN domain-like"/>
    <property type="match status" value="1"/>
</dbReference>
<name>A0A2R5FJN7_NOSCO</name>
<evidence type="ECO:0000313" key="2">
    <source>
        <dbReference type="EMBL" id="GBG17668.1"/>
    </source>
</evidence>
<evidence type="ECO:0000259" key="1">
    <source>
        <dbReference type="Pfam" id="PF13470"/>
    </source>
</evidence>
<evidence type="ECO:0000313" key="3">
    <source>
        <dbReference type="Proteomes" id="UP000245124"/>
    </source>
</evidence>
<dbReference type="InterPro" id="IPR029060">
    <property type="entry name" value="PIN-like_dom_sf"/>
</dbReference>
<feature type="domain" description="PIN" evidence="1">
    <location>
        <begin position="8"/>
        <end position="60"/>
    </location>
</feature>
<accession>A0A2R5FJN7</accession>